<evidence type="ECO:0000256" key="2">
    <source>
        <dbReference type="SAM" id="Phobius"/>
    </source>
</evidence>
<feature type="transmembrane region" description="Helical" evidence="2">
    <location>
        <begin position="62"/>
        <end position="81"/>
    </location>
</feature>
<protein>
    <submittedName>
        <fullName evidence="3">Uncharacterized protein</fullName>
    </submittedName>
</protein>
<evidence type="ECO:0000313" key="3">
    <source>
        <dbReference type="EMBL" id="KFI91702.1"/>
    </source>
</evidence>
<proteinExistence type="predicted"/>
<feature type="compositionally biased region" description="Basic and acidic residues" evidence="1">
    <location>
        <begin position="198"/>
        <end position="208"/>
    </location>
</feature>
<feature type="transmembrane region" description="Helical" evidence="2">
    <location>
        <begin position="101"/>
        <end position="120"/>
    </location>
</feature>
<keyword evidence="2" id="KW-0812">Transmembrane</keyword>
<sequence>MKQSHVSPSSIPSTSDAAAALHQLRADRTQLSTRVTLPLWGQIIYAIGWGLAVNLFGEEINALTLVLLALFAVCMIAAYIASRKQRGSHIDSMPRNREMQALLGVQTVIIVLGAALNYTFSYLPTESVLIDIARHALLSIAVGIGMFLAGWLYQRALDRMVRAMHDTALSAAAARNAALWSTVVPQTTSSRISGGVDSAERDAKAPQP</sequence>
<keyword evidence="2" id="KW-1133">Transmembrane helix</keyword>
<evidence type="ECO:0000256" key="1">
    <source>
        <dbReference type="SAM" id="MobiDB-lite"/>
    </source>
</evidence>
<reference evidence="3 4" key="1">
    <citation type="submission" date="2014-03" db="EMBL/GenBank/DDBJ databases">
        <title>Genomics of Bifidobacteria.</title>
        <authorList>
            <person name="Ventura M."/>
            <person name="Milani C."/>
            <person name="Lugli G.A."/>
        </authorList>
    </citation>
    <scope>NUCLEOTIDE SEQUENCE [LARGE SCALE GENOMIC DNA]</scope>
    <source>
        <strain evidence="3 4">DSM 23967</strain>
    </source>
</reference>
<dbReference type="AlphaFoldDB" id="A0A087D852"/>
<dbReference type="EMBL" id="JGZN01000013">
    <property type="protein sequence ID" value="KFI91702.1"/>
    <property type="molecule type" value="Genomic_DNA"/>
</dbReference>
<evidence type="ECO:0000313" key="4">
    <source>
        <dbReference type="Proteomes" id="UP000029066"/>
    </source>
</evidence>
<feature type="transmembrane region" description="Helical" evidence="2">
    <location>
        <begin position="132"/>
        <end position="153"/>
    </location>
</feature>
<comment type="caution">
    <text evidence="3">The sequence shown here is derived from an EMBL/GenBank/DDBJ whole genome shotgun (WGS) entry which is preliminary data.</text>
</comment>
<dbReference type="Proteomes" id="UP000029066">
    <property type="component" value="Unassembled WGS sequence"/>
</dbReference>
<dbReference type="RefSeq" id="WP_033891458.1">
    <property type="nucleotide sequence ID" value="NZ_JDUT01000008.1"/>
</dbReference>
<organism evidence="3 4">
    <name type="scientific">Bifidobacterium saguini DSM 23967</name>
    <dbReference type="NCBI Taxonomy" id="1437607"/>
    <lineage>
        <taxon>Bacteria</taxon>
        <taxon>Bacillati</taxon>
        <taxon>Actinomycetota</taxon>
        <taxon>Actinomycetes</taxon>
        <taxon>Bifidobacteriales</taxon>
        <taxon>Bifidobacteriaceae</taxon>
        <taxon>Bifidobacterium</taxon>
    </lineage>
</organism>
<name>A0A087D852_9BIFI</name>
<gene>
    <name evidence="3" type="ORF">BISA_0989</name>
</gene>
<dbReference type="STRING" id="1437607.BISA_0989"/>
<feature type="region of interest" description="Disordered" evidence="1">
    <location>
        <begin position="188"/>
        <end position="208"/>
    </location>
</feature>
<feature type="transmembrane region" description="Helical" evidence="2">
    <location>
        <begin position="35"/>
        <end position="56"/>
    </location>
</feature>
<accession>A0A087D852</accession>
<keyword evidence="2" id="KW-0472">Membrane</keyword>